<keyword evidence="1" id="KW-1185">Reference proteome</keyword>
<name>A0A7I4YFF9_HAECO</name>
<evidence type="ECO:0000313" key="1">
    <source>
        <dbReference type="Proteomes" id="UP000025227"/>
    </source>
</evidence>
<evidence type="ECO:0000313" key="2">
    <source>
        <dbReference type="WBParaSite" id="HCON_00089605-00001"/>
    </source>
</evidence>
<dbReference type="AlphaFoldDB" id="A0A7I4YFF9"/>
<sequence>GGTPLSVPSVLLGTSINRAQHEHNGCRLVDFRSASDLSVQFSPRNLGIIVLSSNNRQFLFSFMISEKKKLEVCVSRTRIINESRKSEIGELCGNLRFPAWTTMSKECRYRVVTQGLALCSRAISQMLQSDSSRLNNMQG</sequence>
<protein>
    <submittedName>
        <fullName evidence="2">MMS1_N domain-containing protein</fullName>
    </submittedName>
</protein>
<dbReference type="Proteomes" id="UP000025227">
    <property type="component" value="Unplaced"/>
</dbReference>
<reference evidence="2" key="1">
    <citation type="submission" date="2020-12" db="UniProtKB">
        <authorList>
            <consortium name="WormBaseParasite"/>
        </authorList>
    </citation>
    <scope>IDENTIFICATION</scope>
    <source>
        <strain evidence="2">MHco3</strain>
    </source>
</reference>
<dbReference type="WBParaSite" id="HCON_00089605-00001">
    <property type="protein sequence ID" value="HCON_00089605-00001"/>
    <property type="gene ID" value="HCON_00089605"/>
</dbReference>
<organism evidence="1 2">
    <name type="scientific">Haemonchus contortus</name>
    <name type="common">Barber pole worm</name>
    <dbReference type="NCBI Taxonomy" id="6289"/>
    <lineage>
        <taxon>Eukaryota</taxon>
        <taxon>Metazoa</taxon>
        <taxon>Ecdysozoa</taxon>
        <taxon>Nematoda</taxon>
        <taxon>Chromadorea</taxon>
        <taxon>Rhabditida</taxon>
        <taxon>Rhabditina</taxon>
        <taxon>Rhabditomorpha</taxon>
        <taxon>Strongyloidea</taxon>
        <taxon>Trichostrongylidae</taxon>
        <taxon>Haemonchus</taxon>
    </lineage>
</organism>
<accession>A0A7I4YFF9</accession>
<proteinExistence type="predicted"/>